<accession>A0ABQ9NGM5</accession>
<dbReference type="Pfam" id="PF12396">
    <property type="entry name" value="DUF3659"/>
    <property type="match status" value="3"/>
</dbReference>
<dbReference type="InterPro" id="IPR022124">
    <property type="entry name" value="DUF3659"/>
</dbReference>
<sequence length="178" mass="19134">MAVDEDGDILDRFGNVKGHAEPLEDEEEPPPDLSILAGKVLNKQGLVVNEEGIPLGRLVEGNAKELAGRRCDEQGQIHNDLGHVVGRCELIPENERVAKPEGPFAGLEGLKVVKDGFVEDIDGNRVGVIVEGNPKRLVGMAVDEDGDILDRFGNVKGHAEPLEDEEEPPPDLSILAGK</sequence>
<dbReference type="EMBL" id="JAPDRL010000739">
    <property type="protein sequence ID" value="KAJ9650087.1"/>
    <property type="molecule type" value="Genomic_DNA"/>
</dbReference>
<keyword evidence="3" id="KW-1185">Reference proteome</keyword>
<protein>
    <submittedName>
        <fullName evidence="2">Uncharacterized protein</fullName>
    </submittedName>
</protein>
<dbReference type="Proteomes" id="UP001172684">
    <property type="component" value="Unassembled WGS sequence"/>
</dbReference>
<feature type="region of interest" description="Disordered" evidence="1">
    <location>
        <begin position="1"/>
        <end position="30"/>
    </location>
</feature>
<feature type="region of interest" description="Disordered" evidence="1">
    <location>
        <begin position="156"/>
        <end position="178"/>
    </location>
</feature>
<evidence type="ECO:0000313" key="3">
    <source>
        <dbReference type="Proteomes" id="UP001172684"/>
    </source>
</evidence>
<gene>
    <name evidence="2" type="ORF">H2201_009319</name>
</gene>
<comment type="caution">
    <text evidence="2">The sequence shown here is derived from an EMBL/GenBank/DDBJ whole genome shotgun (WGS) entry which is preliminary data.</text>
</comment>
<proteinExistence type="predicted"/>
<dbReference type="PANTHER" id="PTHR39461">
    <property type="entry name" value="LEA DOMAIN PROTEIN (AFU_ORTHOLOGUE AFUA_8G04920)"/>
    <property type="match status" value="1"/>
</dbReference>
<evidence type="ECO:0000256" key="1">
    <source>
        <dbReference type="SAM" id="MobiDB-lite"/>
    </source>
</evidence>
<reference evidence="2" key="1">
    <citation type="submission" date="2022-10" db="EMBL/GenBank/DDBJ databases">
        <title>Culturing micro-colonial fungi from biological soil crusts in the Mojave desert and describing Neophaeococcomyces mojavensis, and introducing the new genera and species Taxawa tesnikishii.</title>
        <authorList>
            <person name="Kurbessoian T."/>
            <person name="Stajich J.E."/>
        </authorList>
    </citation>
    <scope>NUCLEOTIDE SEQUENCE</scope>
    <source>
        <strain evidence="2">TK_1</strain>
    </source>
</reference>
<evidence type="ECO:0000313" key="2">
    <source>
        <dbReference type="EMBL" id="KAJ9650087.1"/>
    </source>
</evidence>
<name>A0ABQ9NGM5_9PEZI</name>
<dbReference type="PANTHER" id="PTHR39461:SF1">
    <property type="entry name" value="LEA DOMAIN PROTEIN (AFU_ORTHOLOGUE AFUA_8G04920)"/>
    <property type="match status" value="1"/>
</dbReference>
<organism evidence="2 3">
    <name type="scientific">Coniosporium apollinis</name>
    <dbReference type="NCBI Taxonomy" id="61459"/>
    <lineage>
        <taxon>Eukaryota</taxon>
        <taxon>Fungi</taxon>
        <taxon>Dikarya</taxon>
        <taxon>Ascomycota</taxon>
        <taxon>Pezizomycotina</taxon>
        <taxon>Dothideomycetes</taxon>
        <taxon>Dothideomycetes incertae sedis</taxon>
        <taxon>Coniosporium</taxon>
    </lineage>
</organism>
<feature type="non-terminal residue" evidence="2">
    <location>
        <position position="178"/>
    </location>
</feature>